<gene>
    <name evidence="2" type="ORF">SNOG_07452</name>
</gene>
<feature type="signal peptide" evidence="1">
    <location>
        <begin position="1"/>
        <end position="19"/>
    </location>
</feature>
<dbReference type="KEGG" id="pno:SNOG_07452"/>
<feature type="chain" id="PRO_5004178135" description="Secreted protein" evidence="1">
    <location>
        <begin position="20"/>
        <end position="114"/>
    </location>
</feature>
<evidence type="ECO:0008006" key="4">
    <source>
        <dbReference type="Google" id="ProtNLM"/>
    </source>
</evidence>
<proteinExistence type="predicted"/>
<dbReference type="RefSeq" id="XP_001797786.1">
    <property type="nucleotide sequence ID" value="XM_001797734.1"/>
</dbReference>
<organism evidence="2 3">
    <name type="scientific">Phaeosphaeria nodorum (strain SN15 / ATCC MYA-4574 / FGSC 10173)</name>
    <name type="common">Glume blotch fungus</name>
    <name type="synonym">Parastagonospora nodorum</name>
    <dbReference type="NCBI Taxonomy" id="321614"/>
    <lineage>
        <taxon>Eukaryota</taxon>
        <taxon>Fungi</taxon>
        <taxon>Dikarya</taxon>
        <taxon>Ascomycota</taxon>
        <taxon>Pezizomycotina</taxon>
        <taxon>Dothideomycetes</taxon>
        <taxon>Pleosporomycetidae</taxon>
        <taxon>Pleosporales</taxon>
        <taxon>Pleosporineae</taxon>
        <taxon>Phaeosphaeriaceae</taxon>
        <taxon>Parastagonospora</taxon>
    </lineage>
</organism>
<dbReference type="Proteomes" id="UP000001055">
    <property type="component" value="Unassembled WGS sequence"/>
</dbReference>
<dbReference type="InParanoid" id="Q0ULB2"/>
<accession>Q0ULB2</accession>
<evidence type="ECO:0000313" key="2">
    <source>
        <dbReference type="EMBL" id="EAT84918.1"/>
    </source>
</evidence>
<reference evidence="3" key="1">
    <citation type="journal article" date="2007" name="Plant Cell">
        <title>Dothideomycete-plant interactions illuminated by genome sequencing and EST analysis of the wheat pathogen Stagonospora nodorum.</title>
        <authorList>
            <person name="Hane J.K."/>
            <person name="Lowe R.G."/>
            <person name="Solomon P.S."/>
            <person name="Tan K.C."/>
            <person name="Schoch C.L."/>
            <person name="Spatafora J.W."/>
            <person name="Crous P.W."/>
            <person name="Kodira C."/>
            <person name="Birren B.W."/>
            <person name="Galagan J.E."/>
            <person name="Torriani S.F."/>
            <person name="McDonald B.A."/>
            <person name="Oliver R.P."/>
        </authorList>
    </citation>
    <scope>NUCLEOTIDE SEQUENCE [LARGE SCALE GENOMIC DNA]</scope>
    <source>
        <strain evidence="3">SN15 / ATCC MYA-4574 / FGSC 10173</strain>
    </source>
</reference>
<keyword evidence="1" id="KW-0732">Signal</keyword>
<protein>
    <recommendedName>
        <fullName evidence="4">Secreted protein</fullName>
    </recommendedName>
</protein>
<sequence>MTALLATVLLLGNLVPGRQVPEEKRSEVRPPRIAYSSIYERLVHADPTCLFSMSVSSIILPAALRCTALYCTVLHCPLNPQHRLVSSADFSTSCLSISFGNKAEMNHFQQHDVL</sequence>
<dbReference type="GeneID" id="5974679"/>
<name>Q0ULB2_PHANO</name>
<dbReference type="AlphaFoldDB" id="Q0ULB2"/>
<dbReference type="EMBL" id="CH445335">
    <property type="protein sequence ID" value="EAT84918.1"/>
    <property type="molecule type" value="Genomic_DNA"/>
</dbReference>
<evidence type="ECO:0000256" key="1">
    <source>
        <dbReference type="SAM" id="SignalP"/>
    </source>
</evidence>
<evidence type="ECO:0000313" key="3">
    <source>
        <dbReference type="Proteomes" id="UP000001055"/>
    </source>
</evidence>